<keyword evidence="5 7" id="KW-1133">Transmembrane helix</keyword>
<feature type="domain" description="Major facilitator superfamily (MFS) profile" evidence="8">
    <location>
        <begin position="15"/>
        <end position="461"/>
    </location>
</feature>
<dbReference type="PANTHER" id="PTHR42718:SF42">
    <property type="entry name" value="EXPORT PROTEIN"/>
    <property type="match status" value="1"/>
</dbReference>
<evidence type="ECO:0000256" key="3">
    <source>
        <dbReference type="ARBA" id="ARBA00022475"/>
    </source>
</evidence>
<feature type="transmembrane region" description="Helical" evidence="7">
    <location>
        <begin position="167"/>
        <end position="189"/>
    </location>
</feature>
<dbReference type="NCBIfam" id="TIGR00711">
    <property type="entry name" value="efflux_EmrB"/>
    <property type="match status" value="1"/>
</dbReference>
<feature type="transmembrane region" description="Helical" evidence="7">
    <location>
        <begin position="357"/>
        <end position="380"/>
    </location>
</feature>
<dbReference type="Pfam" id="PF07690">
    <property type="entry name" value="MFS_1"/>
    <property type="match status" value="1"/>
</dbReference>
<gene>
    <name evidence="9" type="ORF">KRR39_21070</name>
</gene>
<accession>A0A975SXP4</accession>
<comment type="subcellular location">
    <subcellularLocation>
        <location evidence="1">Cell membrane</location>
        <topology evidence="1">Multi-pass membrane protein</topology>
    </subcellularLocation>
</comment>
<feature type="transmembrane region" description="Helical" evidence="7">
    <location>
        <begin position="301"/>
        <end position="319"/>
    </location>
</feature>
<evidence type="ECO:0000256" key="7">
    <source>
        <dbReference type="SAM" id="Phobius"/>
    </source>
</evidence>
<keyword evidence="2" id="KW-0813">Transport</keyword>
<evidence type="ECO:0000256" key="5">
    <source>
        <dbReference type="ARBA" id="ARBA00022989"/>
    </source>
</evidence>
<feature type="transmembrane region" description="Helical" evidence="7">
    <location>
        <begin position="106"/>
        <end position="127"/>
    </location>
</feature>
<dbReference type="EMBL" id="CP077062">
    <property type="protein sequence ID" value="QWZ07847.1"/>
    <property type="molecule type" value="Genomic_DNA"/>
</dbReference>
<dbReference type="GO" id="GO:0005886">
    <property type="term" value="C:plasma membrane"/>
    <property type="evidence" value="ECO:0007669"/>
    <property type="project" value="UniProtKB-SubCell"/>
</dbReference>
<feature type="transmembrane region" description="Helical" evidence="7">
    <location>
        <begin position="201"/>
        <end position="221"/>
    </location>
</feature>
<keyword evidence="6 7" id="KW-0472">Membrane</keyword>
<dbReference type="InterPro" id="IPR011701">
    <property type="entry name" value="MFS"/>
</dbReference>
<keyword evidence="4 7" id="KW-0812">Transmembrane</keyword>
<organism evidence="9 10">
    <name type="scientific">Nocardioides panacis</name>
    <dbReference type="NCBI Taxonomy" id="2849501"/>
    <lineage>
        <taxon>Bacteria</taxon>
        <taxon>Bacillati</taxon>
        <taxon>Actinomycetota</taxon>
        <taxon>Actinomycetes</taxon>
        <taxon>Propionibacteriales</taxon>
        <taxon>Nocardioidaceae</taxon>
        <taxon>Nocardioides</taxon>
    </lineage>
</organism>
<feature type="transmembrane region" description="Helical" evidence="7">
    <location>
        <begin position="139"/>
        <end position="161"/>
    </location>
</feature>
<feature type="transmembrane region" description="Helical" evidence="7">
    <location>
        <begin position="12"/>
        <end position="37"/>
    </location>
</feature>
<dbReference type="CDD" id="cd17321">
    <property type="entry name" value="MFS_MMR_MDR_like"/>
    <property type="match status" value="1"/>
</dbReference>
<dbReference type="Proteomes" id="UP000683575">
    <property type="component" value="Chromosome"/>
</dbReference>
<keyword evidence="10" id="KW-1185">Reference proteome</keyword>
<dbReference type="KEGG" id="nps:KRR39_21070"/>
<evidence type="ECO:0000313" key="9">
    <source>
        <dbReference type="EMBL" id="QWZ07847.1"/>
    </source>
</evidence>
<evidence type="ECO:0000256" key="4">
    <source>
        <dbReference type="ARBA" id="ARBA00022692"/>
    </source>
</evidence>
<reference evidence="9" key="1">
    <citation type="submission" date="2021-06" db="EMBL/GenBank/DDBJ databases">
        <title>Complete genome sequence of Nocardioides sp. G188.</title>
        <authorList>
            <person name="Im W.-T."/>
        </authorList>
    </citation>
    <scope>NUCLEOTIDE SEQUENCE</scope>
    <source>
        <strain evidence="9">G188</strain>
    </source>
</reference>
<dbReference type="RefSeq" id="WP_216939357.1">
    <property type="nucleotide sequence ID" value="NZ_CP077062.1"/>
</dbReference>
<dbReference type="PANTHER" id="PTHR42718">
    <property type="entry name" value="MAJOR FACILITATOR SUPERFAMILY MULTIDRUG TRANSPORTER MFSC"/>
    <property type="match status" value="1"/>
</dbReference>
<dbReference type="PROSITE" id="PS50850">
    <property type="entry name" value="MFS"/>
    <property type="match status" value="1"/>
</dbReference>
<evidence type="ECO:0000313" key="10">
    <source>
        <dbReference type="Proteomes" id="UP000683575"/>
    </source>
</evidence>
<name>A0A975SXP4_9ACTN</name>
<feature type="transmembrane region" description="Helical" evidence="7">
    <location>
        <begin position="227"/>
        <end position="248"/>
    </location>
</feature>
<dbReference type="GO" id="GO:0022857">
    <property type="term" value="F:transmembrane transporter activity"/>
    <property type="evidence" value="ECO:0007669"/>
    <property type="project" value="InterPro"/>
</dbReference>
<evidence type="ECO:0000256" key="1">
    <source>
        <dbReference type="ARBA" id="ARBA00004651"/>
    </source>
</evidence>
<dbReference type="InterPro" id="IPR020846">
    <property type="entry name" value="MFS_dom"/>
</dbReference>
<evidence type="ECO:0000259" key="8">
    <source>
        <dbReference type="PROSITE" id="PS50850"/>
    </source>
</evidence>
<sequence length="465" mass="47249">MAPQIAAGSPQGRWVLTAAVLGSGMAMLDGTVVNIALRSIGEDLGASIAQLQWVVNAYLLALASLILVGGSLGDHFGRRRVFLVGVTWFALASALCGVAQSPGQLIGARLLQGVGAALLTPGSLAMIQGSFRVADRGKVIGQWAGLGGIAAAIGPLLGGWIVDNASWRWIFLINVPVAVAVLLVAARHVPESRDPEAARGFDVVGAGLGAVGLGGATYALIEHGSARTAYVVGAAVVGVACLVLFVVFERRHPDALVPIHLFASRTFSVANLLTLLVYGALGSMLFFLVLQLQVVTGWSPLKAGLATVPLTLVMLLLSSRSGALASRIGPRLPLTVGPALCGLGTLVLRGIDADTGYFTGVLPGVLVFSSGLVLLVAPLTSSVLAAAPDRYAGIASGINNAVARTGSLLAVSALPAVVGIAGSDYRDPAVFAAGYQQAQLICAVLLLAGAAISFVGLRDAAPVRA</sequence>
<feature type="transmembrane region" description="Helical" evidence="7">
    <location>
        <begin position="49"/>
        <end position="69"/>
    </location>
</feature>
<feature type="transmembrane region" description="Helical" evidence="7">
    <location>
        <begin position="401"/>
        <end position="422"/>
    </location>
</feature>
<protein>
    <submittedName>
        <fullName evidence="9">MFS transporter</fullName>
    </submittedName>
</protein>
<feature type="transmembrane region" description="Helical" evidence="7">
    <location>
        <begin position="331"/>
        <end position="351"/>
    </location>
</feature>
<evidence type="ECO:0000256" key="6">
    <source>
        <dbReference type="ARBA" id="ARBA00023136"/>
    </source>
</evidence>
<proteinExistence type="predicted"/>
<feature type="transmembrane region" description="Helical" evidence="7">
    <location>
        <begin position="434"/>
        <end position="457"/>
    </location>
</feature>
<feature type="transmembrane region" description="Helical" evidence="7">
    <location>
        <begin position="81"/>
        <end position="100"/>
    </location>
</feature>
<feature type="transmembrane region" description="Helical" evidence="7">
    <location>
        <begin position="269"/>
        <end position="289"/>
    </location>
</feature>
<dbReference type="AlphaFoldDB" id="A0A975SXP4"/>
<dbReference type="InterPro" id="IPR004638">
    <property type="entry name" value="EmrB-like"/>
</dbReference>
<keyword evidence="3" id="KW-1003">Cell membrane</keyword>
<evidence type="ECO:0000256" key="2">
    <source>
        <dbReference type="ARBA" id="ARBA00022448"/>
    </source>
</evidence>